<evidence type="ECO:0000313" key="2">
    <source>
        <dbReference type="EMBL" id="RMV44439.1"/>
    </source>
</evidence>
<gene>
    <name evidence="2" type="ORF">ALP13_02717</name>
</gene>
<comment type="caution">
    <text evidence="2">The sequence shown here is derived from an EMBL/GenBank/DDBJ whole genome shotgun (WGS) entry which is preliminary data.</text>
</comment>
<evidence type="ECO:0000256" key="1">
    <source>
        <dbReference type="SAM" id="Coils"/>
    </source>
</evidence>
<name>A0A3M6CL41_PSEYM</name>
<feature type="coiled-coil region" evidence="1">
    <location>
        <begin position="117"/>
        <end position="151"/>
    </location>
</feature>
<reference evidence="2 3" key="1">
    <citation type="submission" date="2018-08" db="EMBL/GenBank/DDBJ databases">
        <title>Recombination of ecologically and evolutionarily significant loci maintains genetic cohesion in the Pseudomonas syringae species complex.</title>
        <authorList>
            <person name="Dillon M."/>
            <person name="Thakur S."/>
            <person name="Almeida R.N.D."/>
            <person name="Weir B.S."/>
            <person name="Guttman D.S."/>
        </authorList>
    </citation>
    <scope>NUCLEOTIDE SEQUENCE [LARGE SCALE GENOMIC DNA]</scope>
    <source>
        <strain evidence="2 3">ICMP 11281</strain>
    </source>
</reference>
<evidence type="ECO:0000313" key="3">
    <source>
        <dbReference type="Proteomes" id="UP000271631"/>
    </source>
</evidence>
<accession>A0A3M6CL41</accession>
<dbReference type="EMBL" id="RBUQ01000004">
    <property type="protein sequence ID" value="RMV44439.1"/>
    <property type="molecule type" value="Genomic_DNA"/>
</dbReference>
<dbReference type="RefSeq" id="WP_122365701.1">
    <property type="nucleotide sequence ID" value="NZ_RBUQ01000004.1"/>
</dbReference>
<keyword evidence="1" id="KW-0175">Coiled coil</keyword>
<proteinExistence type="predicted"/>
<organism evidence="2 3">
    <name type="scientific">Pseudomonas syringae pv. maculicola</name>
    <dbReference type="NCBI Taxonomy" id="59511"/>
    <lineage>
        <taxon>Bacteria</taxon>
        <taxon>Pseudomonadati</taxon>
        <taxon>Pseudomonadota</taxon>
        <taxon>Gammaproteobacteria</taxon>
        <taxon>Pseudomonadales</taxon>
        <taxon>Pseudomonadaceae</taxon>
        <taxon>Pseudomonas</taxon>
    </lineage>
</organism>
<protein>
    <submittedName>
        <fullName evidence="2">Uncharacterized protein</fullName>
    </submittedName>
</protein>
<dbReference type="Proteomes" id="UP000271631">
    <property type="component" value="Unassembled WGS sequence"/>
</dbReference>
<dbReference type="AlphaFoldDB" id="A0A3M6CL41"/>
<sequence length="191" mass="21009">MSKNNIWYLAGPFHQYKEDVKSLAKENGLRIVDANATSARDDEAKDVPDVTIKESPRVLIVGGEGSGVDVEALRAALESVGLITESFARQDLSRPDGELSPVAERLFQVFDAVNQGVQSLRNERDGEAEKVIRLQKQVDDLQLQVDKASQADADAKEIADMKARLDAANVTYRVNASKESLQKQVEELSRA</sequence>